<dbReference type="Pfam" id="PF02275">
    <property type="entry name" value="CBAH"/>
    <property type="match status" value="1"/>
</dbReference>
<comment type="pathway">
    <text evidence="3">Lipid metabolism; sphingolipid metabolism.</text>
</comment>
<keyword evidence="20" id="KW-1185">Reference proteome</keyword>
<evidence type="ECO:0000256" key="5">
    <source>
        <dbReference type="ARBA" id="ARBA00005730"/>
    </source>
</evidence>
<evidence type="ECO:0000256" key="17">
    <source>
        <dbReference type="SAM" id="SignalP"/>
    </source>
</evidence>
<keyword evidence="13" id="KW-0325">Glycoprotein</keyword>
<evidence type="ECO:0000256" key="6">
    <source>
        <dbReference type="ARBA" id="ARBA00011891"/>
    </source>
</evidence>
<dbReference type="EC" id="3.5.1.23" evidence="6"/>
<comment type="subcellular location">
    <subcellularLocation>
        <location evidence="1">Lysosome</location>
    </subcellularLocation>
    <subcellularLocation>
        <location evidence="2">Secreted</location>
    </subcellularLocation>
</comment>
<keyword evidence="9 16" id="KW-0378">Hydrolase</keyword>
<keyword evidence="12" id="KW-1015">Disulfide bond</keyword>
<dbReference type="PANTHER" id="PTHR28583:SF1">
    <property type="entry name" value="ACID CERAMIDASE"/>
    <property type="match status" value="1"/>
</dbReference>
<accession>A0ABM4CJM7</accession>
<evidence type="ECO:0000256" key="13">
    <source>
        <dbReference type="ARBA" id="ARBA00023180"/>
    </source>
</evidence>
<dbReference type="RefSeq" id="XP_065661948.1">
    <property type="nucleotide sequence ID" value="XM_065805876.1"/>
</dbReference>
<organism evidence="20 22">
    <name type="scientific">Hydra vulgaris</name>
    <name type="common">Hydra</name>
    <name type="synonym">Hydra attenuata</name>
    <dbReference type="NCBI Taxonomy" id="6087"/>
    <lineage>
        <taxon>Eukaryota</taxon>
        <taxon>Metazoa</taxon>
        <taxon>Cnidaria</taxon>
        <taxon>Hydrozoa</taxon>
        <taxon>Hydroidolina</taxon>
        <taxon>Anthoathecata</taxon>
        <taxon>Aplanulata</taxon>
        <taxon>Hydridae</taxon>
        <taxon>Hydra</taxon>
    </lineage>
</organism>
<feature type="domain" description="Acid ceramidase N-terminal" evidence="19">
    <location>
        <begin position="38"/>
        <end position="95"/>
    </location>
</feature>
<sequence>MKSFYILLVTSVFNAMDCQVIEKCQWSAHTTIETSNSQPPTYAVNLDQPASERWKHIVAPRKEQILNFVNYIKEFVPSLFSYAVSTWLGMAVHKLPKPLDEEIIGIAKTLQMPIGDIMACNIFYELEKLCTSIITTDDQGNIYHGRNLDLGVFMGWDLKKNSWKVAELLKPLTINVDFVLNGKVLFKSVQFAGTVGIFTGVAPGKFSFSLNSRSSKELFAGPKSVITWLVSFEKKKFASLWARTVMEKAQSYQHAKEMLSTEPLLAPVYYILAGIKLNEGVIISRSNTESLNPVELSSTNWYLVQTNYDHWERAPFYDDRRTPTILCLNEIADNLKSNNGTDISQHSILYDVLSTIPIENKATIYTAIMNAKSGTVDSYLRSCPGTCYPW</sequence>
<keyword evidence="8 17" id="KW-0732">Signal</keyword>
<evidence type="ECO:0000256" key="11">
    <source>
        <dbReference type="ARBA" id="ARBA00023098"/>
    </source>
</evidence>
<feature type="signal peptide" evidence="17">
    <location>
        <begin position="1"/>
        <end position="18"/>
    </location>
</feature>
<evidence type="ECO:0000256" key="15">
    <source>
        <dbReference type="ARBA" id="ARBA00040588"/>
    </source>
</evidence>
<dbReference type="Gene3D" id="3.60.60.10">
    <property type="entry name" value="Penicillin V Acylase, Chain A"/>
    <property type="match status" value="1"/>
</dbReference>
<keyword evidence="7" id="KW-0964">Secreted</keyword>
<evidence type="ECO:0000256" key="1">
    <source>
        <dbReference type="ARBA" id="ARBA00004371"/>
    </source>
</evidence>
<name>A0ABM4CJM7_HYDVU</name>
<keyword evidence="11 16" id="KW-0443">Lipid metabolism</keyword>
<evidence type="ECO:0000256" key="8">
    <source>
        <dbReference type="ARBA" id="ARBA00022729"/>
    </source>
</evidence>
<dbReference type="PANTHER" id="PTHR28583">
    <property type="entry name" value="ACID AMIDASE"/>
    <property type="match status" value="1"/>
</dbReference>
<evidence type="ECO:0000256" key="16">
    <source>
        <dbReference type="PIRNR" id="PIRNR017632"/>
    </source>
</evidence>
<evidence type="ECO:0000313" key="23">
    <source>
        <dbReference type="RefSeq" id="XP_065661950.1"/>
    </source>
</evidence>
<evidence type="ECO:0000259" key="19">
    <source>
        <dbReference type="Pfam" id="PF15508"/>
    </source>
</evidence>
<comment type="pathway">
    <text evidence="4">Sphingolipid metabolism.</text>
</comment>
<proteinExistence type="inferred from homology"/>
<dbReference type="InterPro" id="IPR016699">
    <property type="entry name" value="Acid_ceramidase-like"/>
</dbReference>
<evidence type="ECO:0000256" key="10">
    <source>
        <dbReference type="ARBA" id="ARBA00022919"/>
    </source>
</evidence>
<evidence type="ECO:0000313" key="20">
    <source>
        <dbReference type="Proteomes" id="UP001652625"/>
    </source>
</evidence>
<feature type="domain" description="Choloylglycine hydrolase/NAAA C-terminal" evidence="18">
    <location>
        <begin position="130"/>
        <end position="312"/>
    </location>
</feature>
<evidence type="ECO:0000256" key="9">
    <source>
        <dbReference type="ARBA" id="ARBA00022801"/>
    </source>
</evidence>
<dbReference type="Pfam" id="PF15508">
    <property type="entry name" value="NAAA-beta"/>
    <property type="match status" value="1"/>
</dbReference>
<feature type="chain" id="PRO_5045025959" description="Acid ceramidase" evidence="17">
    <location>
        <begin position="19"/>
        <end position="390"/>
    </location>
</feature>
<keyword evidence="10" id="KW-0746">Sphingolipid metabolism</keyword>
<dbReference type="RefSeq" id="XP_065661949.1">
    <property type="nucleotide sequence ID" value="XM_065805877.1"/>
</dbReference>
<dbReference type="Proteomes" id="UP001652625">
    <property type="component" value="Chromosome 09"/>
</dbReference>
<dbReference type="RefSeq" id="XP_065661950.1">
    <property type="nucleotide sequence ID" value="XM_065805878.1"/>
</dbReference>
<evidence type="ECO:0000259" key="18">
    <source>
        <dbReference type="Pfam" id="PF02275"/>
    </source>
</evidence>
<evidence type="ECO:0000256" key="2">
    <source>
        <dbReference type="ARBA" id="ARBA00004613"/>
    </source>
</evidence>
<evidence type="ECO:0000256" key="4">
    <source>
        <dbReference type="ARBA" id="ARBA00004991"/>
    </source>
</evidence>
<evidence type="ECO:0000256" key="14">
    <source>
        <dbReference type="ARBA" id="ARBA00023228"/>
    </source>
</evidence>
<gene>
    <name evidence="21 22 23" type="primary">LOC100207650</name>
</gene>
<evidence type="ECO:0000313" key="21">
    <source>
        <dbReference type="RefSeq" id="XP_065661948.1"/>
    </source>
</evidence>
<keyword evidence="14" id="KW-0458">Lysosome</keyword>
<dbReference type="InterPro" id="IPR029132">
    <property type="entry name" value="CBAH/NAAA_C"/>
</dbReference>
<dbReference type="PIRSF" id="PIRSF017632">
    <property type="entry name" value="Acid_ceramidase-like"/>
    <property type="match status" value="1"/>
</dbReference>
<comment type="similarity">
    <text evidence="5 16">Belongs to the acid ceramidase family.</text>
</comment>
<protein>
    <recommendedName>
        <fullName evidence="15">Acid ceramidase</fullName>
        <ecNumber evidence="6">3.5.1.23</ecNumber>
    </recommendedName>
</protein>
<evidence type="ECO:0000256" key="12">
    <source>
        <dbReference type="ARBA" id="ARBA00023157"/>
    </source>
</evidence>
<evidence type="ECO:0000313" key="22">
    <source>
        <dbReference type="RefSeq" id="XP_065661949.1"/>
    </source>
</evidence>
<dbReference type="GeneID" id="100207650"/>
<evidence type="ECO:0000256" key="3">
    <source>
        <dbReference type="ARBA" id="ARBA00004760"/>
    </source>
</evidence>
<evidence type="ECO:0000256" key="7">
    <source>
        <dbReference type="ARBA" id="ARBA00022525"/>
    </source>
</evidence>
<reference evidence="21 22" key="1">
    <citation type="submission" date="2025-05" db="UniProtKB">
        <authorList>
            <consortium name="RefSeq"/>
        </authorList>
    </citation>
    <scope>IDENTIFICATION</scope>
</reference>
<dbReference type="InterPro" id="IPR029130">
    <property type="entry name" value="Acid_ceramidase_N"/>
</dbReference>